<name>A0A7R9FWZ0_TIMSH</name>
<evidence type="ECO:0000313" key="2">
    <source>
        <dbReference type="EMBL" id="CAD7257559.1"/>
    </source>
</evidence>
<dbReference type="EMBL" id="OC000521">
    <property type="protein sequence ID" value="CAD7257559.1"/>
    <property type="molecule type" value="Genomic_DNA"/>
</dbReference>
<proteinExistence type="predicted"/>
<gene>
    <name evidence="2" type="ORF">TSIB3V08_LOCUS1817</name>
</gene>
<organism evidence="2">
    <name type="scientific">Timema shepardi</name>
    <name type="common">Walking stick</name>
    <dbReference type="NCBI Taxonomy" id="629360"/>
    <lineage>
        <taxon>Eukaryota</taxon>
        <taxon>Metazoa</taxon>
        <taxon>Ecdysozoa</taxon>
        <taxon>Arthropoda</taxon>
        <taxon>Hexapoda</taxon>
        <taxon>Insecta</taxon>
        <taxon>Pterygota</taxon>
        <taxon>Neoptera</taxon>
        <taxon>Polyneoptera</taxon>
        <taxon>Phasmatodea</taxon>
        <taxon>Timematodea</taxon>
        <taxon>Timematoidea</taxon>
        <taxon>Timematidae</taxon>
        <taxon>Timema</taxon>
    </lineage>
</organism>
<protein>
    <submittedName>
        <fullName evidence="2">Uncharacterized protein</fullName>
    </submittedName>
</protein>
<feature type="compositionally biased region" description="Polar residues" evidence="1">
    <location>
        <begin position="141"/>
        <end position="151"/>
    </location>
</feature>
<sequence length="475" mass="53315">MRKTSLRNQIVWDIRYDSIKRRRLSEQDLSFNKAVELAISLETAMKDVEELAARSTSSQRPLNYVKVKQDYNRNGKIPSDKFQTEDQNKARSLRVETMVYADHLRNSMLESGTEALLGQKLGTNDSVERVLLPLVKDNSKQKVSQGQTNEPSLEKPPLSFPSASDLPWSSTPLAVSTASYYPFGLYALSTNYANGLEIGKVELEEVNPHLCGGTVENHFRENHLQFTQPRFEPRSPHPWRSSSTRLISYVVSSYSLSRPKRRLAVYSSPFGKLASSLHIKPRTHWMIIARYTPTADVSRVSGCTETSPECPAPQQHQKRCRSIANAMRTDEMRLSTRCGRTTSVETCVRIQVDLSAGDRALCAEHFLQHYRKVDDSVLNHSTSVRMLAKSSASSCQSVPSGSNLNLAIGLEFVMWPRACFALSRNLESIILTYNSKPEVLSKVDCVEGHIIGRWDQWPHVGGKGGFACPEQGPRP</sequence>
<evidence type="ECO:0000256" key="1">
    <source>
        <dbReference type="SAM" id="MobiDB-lite"/>
    </source>
</evidence>
<dbReference type="AlphaFoldDB" id="A0A7R9FWZ0"/>
<feature type="region of interest" description="Disordered" evidence="1">
    <location>
        <begin position="138"/>
        <end position="159"/>
    </location>
</feature>
<accession>A0A7R9FWZ0</accession>
<reference evidence="2" key="1">
    <citation type="submission" date="2020-11" db="EMBL/GenBank/DDBJ databases">
        <authorList>
            <person name="Tran Van P."/>
        </authorList>
    </citation>
    <scope>NUCLEOTIDE SEQUENCE</scope>
</reference>